<protein>
    <submittedName>
        <fullName evidence="9">Methyl-accepting chemotaxis sensory transducer</fullName>
    </submittedName>
</protein>
<dbReference type="PANTHER" id="PTHR32089:SF70">
    <property type="entry name" value="ENERGY TAXIS MODULATING METHYL ACCEPTING SENSORY TRANSDUCER"/>
    <property type="match status" value="1"/>
</dbReference>
<dbReference type="PANTHER" id="PTHR32089">
    <property type="entry name" value="METHYL-ACCEPTING CHEMOTAXIS PROTEIN MCPB"/>
    <property type="match status" value="1"/>
</dbReference>
<dbReference type="SMART" id="SM00304">
    <property type="entry name" value="HAMP"/>
    <property type="match status" value="1"/>
</dbReference>
<evidence type="ECO:0000259" key="7">
    <source>
        <dbReference type="PROSITE" id="PS50111"/>
    </source>
</evidence>
<evidence type="ECO:0000256" key="1">
    <source>
        <dbReference type="ARBA" id="ARBA00004370"/>
    </source>
</evidence>
<keyword evidence="6" id="KW-1133">Transmembrane helix</keyword>
<feature type="transmembrane region" description="Helical" evidence="6">
    <location>
        <begin position="12"/>
        <end position="34"/>
    </location>
</feature>
<evidence type="ECO:0000256" key="5">
    <source>
        <dbReference type="SAM" id="Coils"/>
    </source>
</evidence>
<dbReference type="GO" id="GO:0006935">
    <property type="term" value="P:chemotaxis"/>
    <property type="evidence" value="ECO:0007669"/>
    <property type="project" value="UniProtKB-ARBA"/>
</dbReference>
<comment type="similarity">
    <text evidence="3">Belongs to the methyl-accepting chemotaxis (MCP) protein family.</text>
</comment>
<dbReference type="EMBL" id="FOLO01000055">
    <property type="protein sequence ID" value="SFD41333.1"/>
    <property type="molecule type" value="Genomic_DNA"/>
</dbReference>
<dbReference type="SUPFAM" id="SSF58104">
    <property type="entry name" value="Methyl-accepting chemotaxis protein (MCP) signaling domain"/>
    <property type="match status" value="1"/>
</dbReference>
<dbReference type="PROSITE" id="PS50111">
    <property type="entry name" value="CHEMOTAXIS_TRANSDUC_2"/>
    <property type="match status" value="1"/>
</dbReference>
<feature type="transmembrane region" description="Helical" evidence="6">
    <location>
        <begin position="327"/>
        <end position="345"/>
    </location>
</feature>
<feature type="coiled-coil region" evidence="5">
    <location>
        <begin position="595"/>
        <end position="625"/>
    </location>
</feature>
<evidence type="ECO:0000256" key="4">
    <source>
        <dbReference type="PROSITE-ProRule" id="PRU00284"/>
    </source>
</evidence>
<feature type="domain" description="Methyl-accepting transducer" evidence="7">
    <location>
        <begin position="405"/>
        <end position="641"/>
    </location>
</feature>
<keyword evidence="2 4" id="KW-0807">Transducer</keyword>
<keyword evidence="6" id="KW-0472">Membrane</keyword>
<dbReference type="GO" id="GO:0007165">
    <property type="term" value="P:signal transduction"/>
    <property type="evidence" value="ECO:0007669"/>
    <property type="project" value="UniProtKB-KW"/>
</dbReference>
<dbReference type="Pfam" id="PF00015">
    <property type="entry name" value="MCPsignal"/>
    <property type="match status" value="1"/>
</dbReference>
<name>A0A1I1SBV8_9GAMM</name>
<evidence type="ECO:0000256" key="6">
    <source>
        <dbReference type="SAM" id="Phobius"/>
    </source>
</evidence>
<dbReference type="InterPro" id="IPR003660">
    <property type="entry name" value="HAMP_dom"/>
</dbReference>
<evidence type="ECO:0000256" key="3">
    <source>
        <dbReference type="ARBA" id="ARBA00029447"/>
    </source>
</evidence>
<dbReference type="PROSITE" id="PS50885">
    <property type="entry name" value="HAMP"/>
    <property type="match status" value="1"/>
</dbReference>
<dbReference type="InterPro" id="IPR004089">
    <property type="entry name" value="MCPsignal_dom"/>
</dbReference>
<dbReference type="Pfam" id="PF00672">
    <property type="entry name" value="HAMP"/>
    <property type="match status" value="1"/>
</dbReference>
<dbReference type="CDD" id="cd11386">
    <property type="entry name" value="MCP_signal"/>
    <property type="match status" value="1"/>
</dbReference>
<accession>A0A1I1SBV8</accession>
<gene>
    <name evidence="9" type="ORF">SAMN02745724_04453</name>
</gene>
<comment type="subcellular location">
    <subcellularLocation>
        <location evidence="1">Membrane</location>
    </subcellularLocation>
</comment>
<keyword evidence="6" id="KW-0812">Transmembrane</keyword>
<dbReference type="GO" id="GO:0016020">
    <property type="term" value="C:membrane"/>
    <property type="evidence" value="ECO:0007669"/>
    <property type="project" value="UniProtKB-SubCell"/>
</dbReference>
<dbReference type="Proteomes" id="UP000198862">
    <property type="component" value="Unassembled WGS sequence"/>
</dbReference>
<sequence length="677" mass="74302">MFNLSLSIKQKIILGFTTIGVLLIAGSSFFYYSLNEISTANNNVETLALPVEKQSNALQIKLLNMMKLGSLGFTQSNIVDLSNSKKKLSVLNEEYLAAVKVLSHKLSDQTKMLKVLDQTQSHYQAYITQSMLIFDAKISTAKAQKDYITHFKTFQTHRDNASDIMLDIETIEAPGQSKLLEVVIGSGTRIDDLLFTLQSTMSKLMRIDDVDTVKQHQEDIGFLLNNIKDNFSYLTQQAKPLNNDTFFSEFTIHFEAITKLLSQPGSLYKIQIESIVQKSAAKQAYKLTEQYFESTYQQLTLLVTLADQRFAILQTTAKDKISTGKTLAMGLALIFIVLASFIASITTRAMLGPLNAVNKALARIAQGDLTRRLEKRSDDEFGTLIQNINKLSDDLTALLNDISENTHLLEDSVKLSNQQSHGISQSTKAQINRVDNAKQLAEQMHSSSTLVTDEASLTADHVSEATKHSQEIRDIANSNNKRIMSLSEGLSDSVSVMSKLSEHSNSIGGILDTIGGIADQTNLLALNAAIEAARAGEHGRGFAVVADEVRSLASRTQDSTTEIHTMINALQNETTTAESAISQGQNQAAQCVSQSQELSNAVEQIEHALQTINQMSQSISNAAQEQLNYSQNIASTMGEASDAANNNANEAVNMTHRSKALNELAISLTNSVTRFKL</sequence>
<dbReference type="OrthoDB" id="6846832at2"/>
<dbReference type="AlphaFoldDB" id="A0A1I1SBV8"/>
<reference evidence="9 10" key="1">
    <citation type="submission" date="2016-10" db="EMBL/GenBank/DDBJ databases">
        <authorList>
            <person name="de Groot N.N."/>
        </authorList>
    </citation>
    <scope>NUCLEOTIDE SEQUENCE [LARGE SCALE GENOMIC DNA]</scope>
    <source>
        <strain evidence="9 10">DSM 6059</strain>
    </source>
</reference>
<dbReference type="CDD" id="cd06225">
    <property type="entry name" value="HAMP"/>
    <property type="match status" value="1"/>
</dbReference>
<dbReference type="Gene3D" id="1.10.287.950">
    <property type="entry name" value="Methyl-accepting chemotaxis protein"/>
    <property type="match status" value="1"/>
</dbReference>
<dbReference type="FunFam" id="1.10.287.950:FF:000001">
    <property type="entry name" value="Methyl-accepting chemotaxis sensory transducer"/>
    <property type="match status" value="1"/>
</dbReference>
<evidence type="ECO:0000313" key="10">
    <source>
        <dbReference type="Proteomes" id="UP000198862"/>
    </source>
</evidence>
<feature type="domain" description="HAMP" evidence="8">
    <location>
        <begin position="348"/>
        <end position="400"/>
    </location>
</feature>
<dbReference type="STRING" id="1123010.SAMN02745724_04453"/>
<organism evidence="9 10">
    <name type="scientific">Pseudoalteromonas denitrificans DSM 6059</name>
    <dbReference type="NCBI Taxonomy" id="1123010"/>
    <lineage>
        <taxon>Bacteria</taxon>
        <taxon>Pseudomonadati</taxon>
        <taxon>Pseudomonadota</taxon>
        <taxon>Gammaproteobacteria</taxon>
        <taxon>Alteromonadales</taxon>
        <taxon>Pseudoalteromonadaceae</taxon>
        <taxon>Pseudoalteromonas</taxon>
    </lineage>
</organism>
<evidence type="ECO:0000313" key="9">
    <source>
        <dbReference type="EMBL" id="SFD41333.1"/>
    </source>
</evidence>
<proteinExistence type="inferred from homology"/>
<evidence type="ECO:0000259" key="8">
    <source>
        <dbReference type="PROSITE" id="PS50885"/>
    </source>
</evidence>
<dbReference type="SMART" id="SM00283">
    <property type="entry name" value="MA"/>
    <property type="match status" value="1"/>
</dbReference>
<keyword evidence="5" id="KW-0175">Coiled coil</keyword>
<keyword evidence="10" id="KW-1185">Reference proteome</keyword>
<dbReference type="RefSeq" id="WP_091989941.1">
    <property type="nucleotide sequence ID" value="NZ_FOLO01000055.1"/>
</dbReference>
<evidence type="ECO:0000256" key="2">
    <source>
        <dbReference type="ARBA" id="ARBA00023224"/>
    </source>
</evidence>